<dbReference type="Pfam" id="PF00201">
    <property type="entry name" value="UDPGT"/>
    <property type="match status" value="1"/>
</dbReference>
<organism evidence="7 8">
    <name type="scientific">Ficus carica</name>
    <name type="common">Common fig</name>
    <dbReference type="NCBI Taxonomy" id="3494"/>
    <lineage>
        <taxon>Eukaryota</taxon>
        <taxon>Viridiplantae</taxon>
        <taxon>Streptophyta</taxon>
        <taxon>Embryophyta</taxon>
        <taxon>Tracheophyta</taxon>
        <taxon>Spermatophyta</taxon>
        <taxon>Magnoliopsida</taxon>
        <taxon>eudicotyledons</taxon>
        <taxon>Gunneridae</taxon>
        <taxon>Pentapetalae</taxon>
        <taxon>rosids</taxon>
        <taxon>fabids</taxon>
        <taxon>Rosales</taxon>
        <taxon>Moraceae</taxon>
        <taxon>Ficeae</taxon>
        <taxon>Ficus</taxon>
    </lineage>
</organism>
<evidence type="ECO:0000256" key="5">
    <source>
        <dbReference type="SAM" id="Phobius"/>
    </source>
</evidence>
<name>A0AA88DPI2_FICCA</name>
<keyword evidence="5" id="KW-0812">Transmembrane</keyword>
<accession>A0AA88DPI2</accession>
<dbReference type="InterPro" id="IPR035595">
    <property type="entry name" value="UDP_glycos_trans_CS"/>
</dbReference>
<dbReference type="EC" id="2.4.1.-" evidence="4"/>
<sequence>MDFTPQTPNKPHAVCIPYPAQGHINPMLKLAKLLHHRGFHITFVHTEYNLNRLLKSRGPNSLDGLPDFRFESIPDGLPPSDPLQNADATQDIPSLCESTRKNCLDPFRNLLSKLNKSSSVHVPPVSCVVSDGNMSFTVKAAKELGVPIVLFWTMSACGFMAYIQFRKLIEKGLIPLKDESYLENGYLDTIIDWIPGMKDIRLRDLPSFAHTTNPNDFMLDFALGEVDAAFRGSAVVVNSFDPLENKVLEALSSIFPRFYALGPLHLLVEKTLQNSQLSCIGSNLWKEEFECLEWLNSKQPNSVVFVNFGSITVMTPKQLVEFAWGLANSMKPFLWIIRPDLVIGDSAILPQEFLEETRERGMMAGWCPQEQVMRHPSIGGFLSHCGWNSILESLSAGLPIICWPFFAEQQTNCRFLCGEWGVGMEIDNDVKQDEVEKLVRELMDGEKGNEMRTKALEWKRKAEEAIEPGGSSLVNLDKVVKEILLQ</sequence>
<evidence type="ECO:0000256" key="2">
    <source>
        <dbReference type="ARBA" id="ARBA00022679"/>
    </source>
</evidence>
<dbReference type="FunFam" id="3.40.50.2000:FF:000055">
    <property type="entry name" value="Glycosyltransferase"/>
    <property type="match status" value="1"/>
</dbReference>
<comment type="caution">
    <text evidence="7">The sequence shown here is derived from an EMBL/GenBank/DDBJ whole genome shotgun (WGS) entry which is preliminary data.</text>
</comment>
<keyword evidence="2 3" id="KW-0808">Transferase</keyword>
<dbReference type="EMBL" id="BTGU01000082">
    <property type="protein sequence ID" value="GMN58930.1"/>
    <property type="molecule type" value="Genomic_DNA"/>
</dbReference>
<dbReference type="PROSITE" id="PS00375">
    <property type="entry name" value="UDPGT"/>
    <property type="match status" value="1"/>
</dbReference>
<dbReference type="CDD" id="cd03784">
    <property type="entry name" value="GT1_Gtf-like"/>
    <property type="match status" value="1"/>
</dbReference>
<evidence type="ECO:0000256" key="3">
    <source>
        <dbReference type="RuleBase" id="RU003718"/>
    </source>
</evidence>
<dbReference type="Proteomes" id="UP001187192">
    <property type="component" value="Unassembled WGS sequence"/>
</dbReference>
<dbReference type="GO" id="GO:0080044">
    <property type="term" value="F:quercetin 7-O-glucosyltransferase activity"/>
    <property type="evidence" value="ECO:0007669"/>
    <property type="project" value="TreeGrafter"/>
</dbReference>
<keyword evidence="8" id="KW-1185">Reference proteome</keyword>
<feature type="domain" description="Glycosyltransferase N-terminal" evidence="6">
    <location>
        <begin position="14"/>
        <end position="144"/>
    </location>
</feature>
<dbReference type="GO" id="GO:0080043">
    <property type="term" value="F:quercetin 3-O-glucosyltransferase activity"/>
    <property type="evidence" value="ECO:0007669"/>
    <property type="project" value="TreeGrafter"/>
</dbReference>
<dbReference type="FunFam" id="3.40.50.2000:FF:000027">
    <property type="entry name" value="Glycosyltransferase"/>
    <property type="match status" value="1"/>
</dbReference>
<reference evidence="7" key="1">
    <citation type="submission" date="2023-07" db="EMBL/GenBank/DDBJ databases">
        <title>draft genome sequence of fig (Ficus carica).</title>
        <authorList>
            <person name="Takahashi T."/>
            <person name="Nishimura K."/>
        </authorList>
    </citation>
    <scope>NUCLEOTIDE SEQUENCE</scope>
</reference>
<feature type="transmembrane region" description="Helical" evidence="5">
    <location>
        <begin position="144"/>
        <end position="163"/>
    </location>
</feature>
<keyword evidence="5" id="KW-0472">Membrane</keyword>
<keyword evidence="5" id="KW-1133">Transmembrane helix</keyword>
<keyword evidence="3" id="KW-0328">Glycosyltransferase</keyword>
<dbReference type="PANTHER" id="PTHR11926:SF1407">
    <property type="entry name" value="7-DEOXYLOGANETIN GLUCOSYLTRANSFERASE-LIKE"/>
    <property type="match status" value="1"/>
</dbReference>
<dbReference type="AlphaFoldDB" id="A0AA88DPI2"/>
<dbReference type="SUPFAM" id="SSF53756">
    <property type="entry name" value="UDP-Glycosyltransferase/glycogen phosphorylase"/>
    <property type="match status" value="1"/>
</dbReference>
<evidence type="ECO:0000256" key="4">
    <source>
        <dbReference type="RuleBase" id="RU362057"/>
    </source>
</evidence>
<dbReference type="Pfam" id="PF26168">
    <property type="entry name" value="Glyco_transf_N"/>
    <property type="match status" value="1"/>
</dbReference>
<protein>
    <recommendedName>
        <fullName evidence="4">Glycosyltransferase</fullName>
        <ecNumber evidence="4">2.4.1.-</ecNumber>
    </recommendedName>
</protein>
<dbReference type="PANTHER" id="PTHR11926">
    <property type="entry name" value="GLUCOSYL/GLUCURONOSYL TRANSFERASES"/>
    <property type="match status" value="1"/>
</dbReference>
<evidence type="ECO:0000313" key="8">
    <source>
        <dbReference type="Proteomes" id="UP001187192"/>
    </source>
</evidence>
<evidence type="ECO:0000256" key="1">
    <source>
        <dbReference type="ARBA" id="ARBA00009995"/>
    </source>
</evidence>
<dbReference type="InterPro" id="IPR058980">
    <property type="entry name" value="Glyco_transf_N"/>
</dbReference>
<dbReference type="Gene3D" id="3.40.50.2000">
    <property type="entry name" value="Glycogen Phosphorylase B"/>
    <property type="match status" value="2"/>
</dbReference>
<proteinExistence type="inferred from homology"/>
<evidence type="ECO:0000259" key="6">
    <source>
        <dbReference type="Pfam" id="PF26168"/>
    </source>
</evidence>
<comment type="similarity">
    <text evidence="1 3">Belongs to the UDP-glycosyltransferase family.</text>
</comment>
<gene>
    <name evidence="7" type="ORF">TIFTF001_028018</name>
</gene>
<dbReference type="InterPro" id="IPR002213">
    <property type="entry name" value="UDP_glucos_trans"/>
</dbReference>
<evidence type="ECO:0000313" key="7">
    <source>
        <dbReference type="EMBL" id="GMN58930.1"/>
    </source>
</evidence>